<name>A0ABD3TAR3_9LAMI</name>
<sequence length="63" mass="7462">MVERRVSKMISFRICWFEFGGIFQFSLLYRSNCGFLHPHTTLHPFIYQTHTQNLSLSLSPLNI</sequence>
<protein>
    <submittedName>
        <fullName evidence="1">Uncharacterized protein</fullName>
    </submittedName>
</protein>
<comment type="caution">
    <text evidence="1">The sequence shown here is derived from an EMBL/GenBank/DDBJ whole genome shotgun (WGS) entry which is preliminary data.</text>
</comment>
<organism evidence="1 2">
    <name type="scientific">Penstemon smallii</name>
    <dbReference type="NCBI Taxonomy" id="265156"/>
    <lineage>
        <taxon>Eukaryota</taxon>
        <taxon>Viridiplantae</taxon>
        <taxon>Streptophyta</taxon>
        <taxon>Embryophyta</taxon>
        <taxon>Tracheophyta</taxon>
        <taxon>Spermatophyta</taxon>
        <taxon>Magnoliopsida</taxon>
        <taxon>eudicotyledons</taxon>
        <taxon>Gunneridae</taxon>
        <taxon>Pentapetalae</taxon>
        <taxon>asterids</taxon>
        <taxon>lamiids</taxon>
        <taxon>Lamiales</taxon>
        <taxon>Plantaginaceae</taxon>
        <taxon>Cheloneae</taxon>
        <taxon>Penstemon</taxon>
    </lineage>
</organism>
<accession>A0ABD3TAR3</accession>
<evidence type="ECO:0000313" key="2">
    <source>
        <dbReference type="Proteomes" id="UP001634393"/>
    </source>
</evidence>
<reference evidence="1 2" key="1">
    <citation type="submission" date="2024-12" db="EMBL/GenBank/DDBJ databases">
        <title>The unique morphological basis and parallel evolutionary history of personate flowers in Penstemon.</title>
        <authorList>
            <person name="Depatie T.H."/>
            <person name="Wessinger C.A."/>
        </authorList>
    </citation>
    <scope>NUCLEOTIDE SEQUENCE [LARGE SCALE GENOMIC DNA]</scope>
    <source>
        <strain evidence="1">WTNN_2</strain>
        <tissue evidence="1">Leaf</tissue>
    </source>
</reference>
<dbReference type="EMBL" id="JBJXBP010000004">
    <property type="protein sequence ID" value="KAL3833620.1"/>
    <property type="molecule type" value="Genomic_DNA"/>
</dbReference>
<proteinExistence type="predicted"/>
<dbReference type="Proteomes" id="UP001634393">
    <property type="component" value="Unassembled WGS sequence"/>
</dbReference>
<gene>
    <name evidence="1" type="ORF">ACJIZ3_008356</name>
</gene>
<keyword evidence="2" id="KW-1185">Reference proteome</keyword>
<dbReference type="AlphaFoldDB" id="A0ABD3TAR3"/>
<evidence type="ECO:0000313" key="1">
    <source>
        <dbReference type="EMBL" id="KAL3833620.1"/>
    </source>
</evidence>